<gene>
    <name evidence="1" type="ORF">LUZ63_003113</name>
</gene>
<organism evidence="1 2">
    <name type="scientific">Rhynchospora breviuscula</name>
    <dbReference type="NCBI Taxonomy" id="2022672"/>
    <lineage>
        <taxon>Eukaryota</taxon>
        <taxon>Viridiplantae</taxon>
        <taxon>Streptophyta</taxon>
        <taxon>Embryophyta</taxon>
        <taxon>Tracheophyta</taxon>
        <taxon>Spermatophyta</taxon>
        <taxon>Magnoliopsida</taxon>
        <taxon>Liliopsida</taxon>
        <taxon>Poales</taxon>
        <taxon>Cyperaceae</taxon>
        <taxon>Cyperoideae</taxon>
        <taxon>Rhynchosporeae</taxon>
        <taxon>Rhynchospora</taxon>
    </lineage>
</organism>
<sequence>MFDKCFNNQANILTGVHCYNKATAFGGVGILGKASCAQTRIDNCYMDYNSILLEDPEQMHITNTFFLGDGNVKLRAVNGEVHGLTIVNNMFSGNDNWVPIVSLDQSHAKFHKVGQVVIDNNVVNDMVLKATKARKTVAGKGKKWTADFQSVLVFKDLVSHVDYSLYVKNHGGNTTLPAHAITSVKNNKVVVEATAEVDGVVSVAVDQYLAPGETNQLH</sequence>
<dbReference type="PANTHER" id="PTHR33928:SF2">
    <property type="entry name" value="PECTATE LYASE SUPERFAMILY PROTEIN DOMAIN-CONTAINING PROTEIN-RELATED"/>
    <property type="match status" value="1"/>
</dbReference>
<accession>A0A9Q0HYE6</accession>
<comment type="caution">
    <text evidence="1">The sequence shown here is derived from an EMBL/GenBank/DDBJ whole genome shotgun (WGS) entry which is preliminary data.</text>
</comment>
<dbReference type="Proteomes" id="UP001151287">
    <property type="component" value="Unassembled WGS sequence"/>
</dbReference>
<evidence type="ECO:0000313" key="2">
    <source>
        <dbReference type="Proteomes" id="UP001151287"/>
    </source>
</evidence>
<dbReference type="InterPro" id="IPR011050">
    <property type="entry name" value="Pectin_lyase_fold/virulence"/>
</dbReference>
<name>A0A9Q0HYE6_9POAL</name>
<keyword evidence="2" id="KW-1185">Reference proteome</keyword>
<protein>
    <submittedName>
        <fullName evidence="1">Uncharacterized protein</fullName>
    </submittedName>
</protein>
<dbReference type="EMBL" id="JAMQYH010000001">
    <property type="protein sequence ID" value="KAJ1703334.1"/>
    <property type="molecule type" value="Genomic_DNA"/>
</dbReference>
<evidence type="ECO:0000313" key="1">
    <source>
        <dbReference type="EMBL" id="KAJ1703334.1"/>
    </source>
</evidence>
<dbReference type="InterPro" id="IPR039279">
    <property type="entry name" value="QRT3-like"/>
</dbReference>
<reference evidence="1" key="1">
    <citation type="journal article" date="2022" name="Cell">
        <title>Repeat-based holocentromeres influence genome architecture and karyotype evolution.</title>
        <authorList>
            <person name="Hofstatter P.G."/>
            <person name="Thangavel G."/>
            <person name="Lux T."/>
            <person name="Neumann P."/>
            <person name="Vondrak T."/>
            <person name="Novak P."/>
            <person name="Zhang M."/>
            <person name="Costa L."/>
            <person name="Castellani M."/>
            <person name="Scott A."/>
            <person name="Toegelov H."/>
            <person name="Fuchs J."/>
            <person name="Mata-Sucre Y."/>
            <person name="Dias Y."/>
            <person name="Vanzela A.L.L."/>
            <person name="Huettel B."/>
            <person name="Almeida C.C.S."/>
            <person name="Simkova H."/>
            <person name="Souza G."/>
            <person name="Pedrosa-Harand A."/>
            <person name="Macas J."/>
            <person name="Mayer K.F.X."/>
            <person name="Houben A."/>
            <person name="Marques A."/>
        </authorList>
    </citation>
    <scope>NUCLEOTIDE SEQUENCE</scope>
    <source>
        <strain evidence="1">RhyBre1mFocal</strain>
    </source>
</reference>
<dbReference type="PANTHER" id="PTHR33928">
    <property type="entry name" value="POLYGALACTURONASE QRT3"/>
    <property type="match status" value="1"/>
</dbReference>
<dbReference type="SUPFAM" id="SSF51126">
    <property type="entry name" value="Pectin lyase-like"/>
    <property type="match status" value="1"/>
</dbReference>
<dbReference type="AlphaFoldDB" id="A0A9Q0HYE6"/>
<dbReference type="GO" id="GO:0004650">
    <property type="term" value="F:polygalacturonase activity"/>
    <property type="evidence" value="ECO:0007669"/>
    <property type="project" value="InterPro"/>
</dbReference>
<proteinExistence type="predicted"/>
<dbReference type="OrthoDB" id="605556at2759"/>